<evidence type="ECO:0000256" key="6">
    <source>
        <dbReference type="ARBA" id="ARBA00022962"/>
    </source>
</evidence>
<dbReference type="EC" id="6.3.5.4" evidence="3"/>
<reference evidence="12" key="1">
    <citation type="submission" date="2020-02" db="EMBL/GenBank/DDBJ databases">
        <title>Draft genome sequence of Candidatus Afipia apatlaquensis IBT-C3, a potential strain for decolorization of textile dyes.</title>
        <authorList>
            <person name="Sanchez-Reyes A."/>
            <person name="Breton-Deval L."/>
            <person name="Mangelson H."/>
            <person name="Sanchez-Flores A."/>
        </authorList>
    </citation>
    <scope>NUCLEOTIDE SEQUENCE [LARGE SCALE GENOMIC DNA]</scope>
    <source>
        <strain evidence="12">IBT-C3</strain>
    </source>
</reference>
<dbReference type="PANTHER" id="PTHR43284">
    <property type="entry name" value="ASPARAGINE SYNTHETASE (GLUTAMINE-HYDROLYZING)"/>
    <property type="match status" value="1"/>
</dbReference>
<dbReference type="GO" id="GO:0004066">
    <property type="term" value="F:asparagine synthase (glutamine-hydrolyzing) activity"/>
    <property type="evidence" value="ECO:0007669"/>
    <property type="project" value="UniProtKB-EC"/>
</dbReference>
<feature type="domain" description="Glutamine amidotransferase type-2" evidence="11">
    <location>
        <begin position="2"/>
        <end position="218"/>
    </location>
</feature>
<dbReference type="InterPro" id="IPR006426">
    <property type="entry name" value="Asn_synth_AEB"/>
</dbReference>
<dbReference type="NCBIfam" id="TIGR01536">
    <property type="entry name" value="asn_synth_AEB"/>
    <property type="match status" value="1"/>
</dbReference>
<dbReference type="GO" id="GO:0005829">
    <property type="term" value="C:cytosol"/>
    <property type="evidence" value="ECO:0007669"/>
    <property type="project" value="TreeGrafter"/>
</dbReference>
<evidence type="ECO:0000256" key="5">
    <source>
        <dbReference type="ARBA" id="ARBA00022840"/>
    </source>
</evidence>
<comment type="similarity">
    <text evidence="2">Belongs to the asparagine synthetase family.</text>
</comment>
<name>A0A7C9VD95_9BRAD</name>
<keyword evidence="5 9" id="KW-0067">ATP-binding</keyword>
<keyword evidence="6 8" id="KW-0315">Glutamine amidotransferase</keyword>
<keyword evidence="8" id="KW-0061">Asparagine biosynthesis</keyword>
<keyword evidence="13" id="KW-1185">Reference proteome</keyword>
<feature type="binding site" evidence="9">
    <location>
        <position position="309"/>
    </location>
    <ligand>
        <name>ATP</name>
        <dbReference type="ChEBI" id="CHEBI:30616"/>
    </ligand>
</feature>
<dbReference type="InterPro" id="IPR029055">
    <property type="entry name" value="Ntn_hydrolases_N"/>
</dbReference>
<evidence type="ECO:0000256" key="10">
    <source>
        <dbReference type="PIRSR" id="PIRSR001589-3"/>
    </source>
</evidence>
<evidence type="ECO:0000256" key="3">
    <source>
        <dbReference type="ARBA" id="ARBA00012737"/>
    </source>
</evidence>
<dbReference type="PIRSF" id="PIRSF001589">
    <property type="entry name" value="Asn_synthetase_glu-h"/>
    <property type="match status" value="1"/>
</dbReference>
<feature type="active site" description="For GATase activity" evidence="8">
    <location>
        <position position="2"/>
    </location>
</feature>
<feature type="binding site" evidence="9">
    <location>
        <begin position="382"/>
        <end position="383"/>
    </location>
    <ligand>
        <name>ATP</name>
        <dbReference type="ChEBI" id="CHEBI:30616"/>
    </ligand>
</feature>
<evidence type="ECO:0000313" key="12">
    <source>
        <dbReference type="EMBL" id="NGX94967.1"/>
    </source>
</evidence>
<feature type="non-terminal residue" evidence="12">
    <location>
        <position position="448"/>
    </location>
</feature>
<evidence type="ECO:0000313" key="13">
    <source>
        <dbReference type="Proteomes" id="UP000480266"/>
    </source>
</evidence>
<evidence type="ECO:0000259" key="11">
    <source>
        <dbReference type="PROSITE" id="PS51278"/>
    </source>
</evidence>
<dbReference type="InterPro" id="IPR001962">
    <property type="entry name" value="Asn_synthase"/>
</dbReference>
<sequence>MCGIAGIFLSQKAADPHQLAAIAAMTATLHHRGPDADGTWIDADGGIALGHRRLSIVDLSEAGKQPMLSNGKGLAMIFNGEVYNFPELRLKLEETGFQFRGHSDTEVVLAAFERFGIEATLTQLSGMFALGVWDRKDRVLHLIRDRMGKKPLYIAVIRGGIVFASEPKAILAYPGFEPRVDRNAIAMVLRHGFVPDHCCIWENVFKLPPGTMLSVTADDLTKISIAHLRQRIQRWWSLAAIAQEGQTNPVTIEQPDIEIELDQLLRTVVQQRMRADVPFGVFLSGGIDSSMVTALMQVQSQQPIRSFTIGFAEADYDEARHASLVARYIGTEHTEFRVTPSEALAVIPDLPHVWDEPFADESQIPTLLLSRLAKQHVTVALSGDGGDECFGGYSRHVMTARLAPLFQLPTKLRQMTVSAFRTLSPERWESMLRGLPLPTDLRATLIAE</sequence>
<dbReference type="GO" id="GO:0006529">
    <property type="term" value="P:asparagine biosynthetic process"/>
    <property type="evidence" value="ECO:0007669"/>
    <property type="project" value="UniProtKB-KW"/>
</dbReference>
<dbReference type="Pfam" id="PF13522">
    <property type="entry name" value="GATase_6"/>
    <property type="match status" value="1"/>
</dbReference>
<dbReference type="InterPro" id="IPR033738">
    <property type="entry name" value="AsnB_N"/>
</dbReference>
<evidence type="ECO:0000256" key="9">
    <source>
        <dbReference type="PIRSR" id="PIRSR001589-2"/>
    </source>
</evidence>
<comment type="caution">
    <text evidence="12">The sequence shown here is derived from an EMBL/GenBank/DDBJ whole genome shotgun (WGS) entry which is preliminary data.</text>
</comment>
<dbReference type="InterPro" id="IPR017932">
    <property type="entry name" value="GATase_2_dom"/>
</dbReference>
<comment type="pathway">
    <text evidence="1">Amino-acid biosynthesis; L-asparagine biosynthesis; L-asparagine from L-aspartate (L-Gln route): step 1/1.</text>
</comment>
<gene>
    <name evidence="12" type="primary">asnB</name>
    <name evidence="12" type="ORF">G4V63_06940</name>
</gene>
<keyword evidence="4 9" id="KW-0547">Nucleotide-binding</keyword>
<dbReference type="AlphaFoldDB" id="A0A7C9VD95"/>
<keyword evidence="12" id="KW-0436">Ligase</keyword>
<evidence type="ECO:0000256" key="1">
    <source>
        <dbReference type="ARBA" id="ARBA00005187"/>
    </source>
</evidence>
<organism evidence="12 13">
    <name type="scientific">Candidatus Afipia apatlaquensis</name>
    <dbReference type="NCBI Taxonomy" id="2712852"/>
    <lineage>
        <taxon>Bacteria</taxon>
        <taxon>Pseudomonadati</taxon>
        <taxon>Pseudomonadota</taxon>
        <taxon>Alphaproteobacteria</taxon>
        <taxon>Hyphomicrobiales</taxon>
        <taxon>Nitrobacteraceae</taxon>
        <taxon>Afipia</taxon>
    </lineage>
</organism>
<dbReference type="Proteomes" id="UP000480266">
    <property type="component" value="Unassembled WGS sequence"/>
</dbReference>
<protein>
    <recommendedName>
        <fullName evidence="3">asparagine synthase (glutamine-hydrolyzing)</fullName>
        <ecNumber evidence="3">6.3.5.4</ecNumber>
    </recommendedName>
</protein>
<comment type="catalytic activity">
    <reaction evidence="7">
        <text>L-aspartate + L-glutamine + ATP + H2O = L-asparagine + L-glutamate + AMP + diphosphate + H(+)</text>
        <dbReference type="Rhea" id="RHEA:12228"/>
        <dbReference type="ChEBI" id="CHEBI:15377"/>
        <dbReference type="ChEBI" id="CHEBI:15378"/>
        <dbReference type="ChEBI" id="CHEBI:29985"/>
        <dbReference type="ChEBI" id="CHEBI:29991"/>
        <dbReference type="ChEBI" id="CHEBI:30616"/>
        <dbReference type="ChEBI" id="CHEBI:33019"/>
        <dbReference type="ChEBI" id="CHEBI:58048"/>
        <dbReference type="ChEBI" id="CHEBI:58359"/>
        <dbReference type="ChEBI" id="CHEBI:456215"/>
        <dbReference type="EC" id="6.3.5.4"/>
    </reaction>
</comment>
<dbReference type="Pfam" id="PF00733">
    <property type="entry name" value="Asn_synthase"/>
    <property type="match status" value="1"/>
</dbReference>
<feature type="binding site" evidence="9">
    <location>
        <position position="104"/>
    </location>
    <ligand>
        <name>L-glutamine</name>
        <dbReference type="ChEBI" id="CHEBI:58359"/>
    </ligand>
</feature>
<dbReference type="Gene3D" id="3.40.50.620">
    <property type="entry name" value="HUPs"/>
    <property type="match status" value="1"/>
</dbReference>
<proteinExistence type="inferred from homology"/>
<evidence type="ECO:0000256" key="4">
    <source>
        <dbReference type="ARBA" id="ARBA00022741"/>
    </source>
</evidence>
<dbReference type="InterPro" id="IPR051786">
    <property type="entry name" value="ASN_synthetase/amidase"/>
</dbReference>
<evidence type="ECO:0000256" key="8">
    <source>
        <dbReference type="PIRSR" id="PIRSR001589-1"/>
    </source>
</evidence>
<dbReference type="EMBL" id="JAAMRR010000359">
    <property type="protein sequence ID" value="NGX94967.1"/>
    <property type="molecule type" value="Genomic_DNA"/>
</dbReference>
<dbReference type="CDD" id="cd01991">
    <property type="entry name" value="Asn_synthase_B_C"/>
    <property type="match status" value="1"/>
</dbReference>
<accession>A0A7C9VD95</accession>
<evidence type="ECO:0000256" key="2">
    <source>
        <dbReference type="ARBA" id="ARBA00005752"/>
    </source>
</evidence>
<dbReference type="Gene3D" id="3.60.20.10">
    <property type="entry name" value="Glutamine Phosphoribosylpyrophosphate, subunit 1, domain 1"/>
    <property type="match status" value="1"/>
</dbReference>
<feature type="site" description="Important for beta-aspartyl-AMP intermediate formation" evidence="10">
    <location>
        <position position="384"/>
    </location>
</feature>
<dbReference type="PANTHER" id="PTHR43284:SF1">
    <property type="entry name" value="ASPARAGINE SYNTHETASE"/>
    <property type="match status" value="1"/>
</dbReference>
<keyword evidence="8" id="KW-0028">Amino-acid biosynthesis</keyword>
<dbReference type="SUPFAM" id="SSF52402">
    <property type="entry name" value="Adenine nucleotide alpha hydrolases-like"/>
    <property type="match status" value="1"/>
</dbReference>
<dbReference type="InterPro" id="IPR014729">
    <property type="entry name" value="Rossmann-like_a/b/a_fold"/>
</dbReference>
<dbReference type="GO" id="GO:0005524">
    <property type="term" value="F:ATP binding"/>
    <property type="evidence" value="ECO:0007669"/>
    <property type="project" value="UniProtKB-KW"/>
</dbReference>
<dbReference type="SUPFAM" id="SSF56235">
    <property type="entry name" value="N-terminal nucleophile aminohydrolases (Ntn hydrolases)"/>
    <property type="match status" value="1"/>
</dbReference>
<evidence type="ECO:0000256" key="7">
    <source>
        <dbReference type="ARBA" id="ARBA00048741"/>
    </source>
</evidence>
<dbReference type="CDD" id="cd00712">
    <property type="entry name" value="AsnB"/>
    <property type="match status" value="1"/>
</dbReference>
<dbReference type="PROSITE" id="PS51278">
    <property type="entry name" value="GATASE_TYPE_2"/>
    <property type="match status" value="1"/>
</dbReference>